<evidence type="ECO:0000313" key="3">
    <source>
        <dbReference type="Proteomes" id="UP000505077"/>
    </source>
</evidence>
<comment type="caution">
    <text evidence="2">The sequence shown here is derived from an EMBL/GenBank/DDBJ whole genome shotgun (WGS) entry which is preliminary data.</text>
</comment>
<dbReference type="Proteomes" id="UP000505077">
    <property type="component" value="Unassembled WGS sequence"/>
</dbReference>
<evidence type="ECO:0000256" key="1">
    <source>
        <dbReference type="SAM" id="SignalP"/>
    </source>
</evidence>
<accession>A0A6L2R458</accession>
<protein>
    <recommendedName>
        <fullName evidence="4">Outer membrane homotrimeric porin</fullName>
    </recommendedName>
</protein>
<organism evidence="2 3">
    <name type="scientific">Candidatus Desulfovibrio kirbyi</name>
    <dbReference type="NCBI Taxonomy" id="2696086"/>
    <lineage>
        <taxon>Bacteria</taxon>
        <taxon>Pseudomonadati</taxon>
        <taxon>Thermodesulfobacteriota</taxon>
        <taxon>Desulfovibrionia</taxon>
        <taxon>Desulfovibrionales</taxon>
        <taxon>Desulfovibrionaceae</taxon>
        <taxon>Desulfovibrio</taxon>
    </lineage>
</organism>
<dbReference type="EMBL" id="BLLL01000001">
    <property type="protein sequence ID" value="GFH62244.1"/>
    <property type="molecule type" value="Genomic_DNA"/>
</dbReference>
<sequence>MKRICTLLLAAALLFGSVSGASSIDFQVKGEWKVGFGAGDTAFINKQRESSGSKTKVNNEDKLAAMQRTLLQIDAVASEALSGTVFFEIGDTKWGENGSGGALGTDSTSIIKLKNAYIDWTVPQTDLRFRMGLQGVTLPNMAGGSAVFDTDAAGITASYQFNDAVGITFLWVRPFNDNFDPNVADNYPTRTLLNKSDNGNYLDNLDLFALLLPLKFDGFEATPWVMYGIGGRNYANFVAYRGGELGDGRPDYTLSPYPAAMDDQAFARKQAYGSLFWAGLPFAITAFDPLNIEFDINYGYAESLGRYDAVRRNSDIVRRSSSERSGWVAKALVEYKMEWATPGIFGWYASGDDGNPKNGSERMPSIAPFGNFTSFMGDGPGWAPDGSYYDRSTSYAGTWGLGVRLKDMSFIEDLQHTFTIAYWGGTNSPSMVKYMGSAYDWDNGTLEGPYMTTNDGMVEFNLGNTWQVYENLTMDVELGYIVNAMDNGTWNKTRTGRDTSFEKQDAWKAHVIFTYSF</sequence>
<proteinExistence type="predicted"/>
<feature type="chain" id="PRO_5027105363" description="Outer membrane homotrimeric porin" evidence="1">
    <location>
        <begin position="21"/>
        <end position="517"/>
    </location>
</feature>
<feature type="signal peptide" evidence="1">
    <location>
        <begin position="1"/>
        <end position="20"/>
    </location>
</feature>
<reference evidence="2 3" key="1">
    <citation type="journal article" date="2020" name="ISME J.">
        <title>Parallel Reductive Genome Evolution in Desulfovibrio Ectosymbionts Independently Acquired by Trichonympha Protists in the Termite Gut.</title>
        <authorList>
            <person name="Takeuchi M."/>
            <person name="Kuwahara H."/>
            <person name="Murakami T."/>
            <person name="Takahashi K."/>
            <person name="Kajitani R."/>
            <person name="Toyoda A."/>
            <person name="Itoh T."/>
            <person name="Ohkuma M."/>
            <person name="Hongoh Y."/>
        </authorList>
    </citation>
    <scope>NUCLEOTIDE SEQUENCE [LARGE SCALE GENOMIC DNA]</scope>
    <source>
        <strain evidence="2">ZnDsv-02</strain>
    </source>
</reference>
<dbReference type="AlphaFoldDB" id="A0A6L2R458"/>
<name>A0A6L2R458_9BACT</name>
<dbReference type="InterPro" id="IPR059232">
    <property type="entry name" value="Porin_put"/>
</dbReference>
<evidence type="ECO:0008006" key="4">
    <source>
        <dbReference type="Google" id="ProtNLM"/>
    </source>
</evidence>
<keyword evidence="1" id="KW-0732">Signal</keyword>
<dbReference type="NCBIfam" id="NF033939">
    <property type="entry name" value="DESULF_POR1"/>
    <property type="match status" value="1"/>
</dbReference>
<evidence type="ECO:0000313" key="2">
    <source>
        <dbReference type="EMBL" id="GFH62244.1"/>
    </source>
</evidence>
<gene>
    <name evidence="2" type="ORF">ZNDK_0015</name>
</gene>